<dbReference type="GO" id="GO:0048029">
    <property type="term" value="F:monosaccharide binding"/>
    <property type="evidence" value="ECO:0007669"/>
    <property type="project" value="TreeGrafter"/>
</dbReference>
<dbReference type="PRINTS" id="PR00662">
    <property type="entry name" value="G6PISOMERASE"/>
</dbReference>
<comment type="catalytic activity">
    <reaction evidence="4">
        <text>alpha-D-glucose 6-phosphate = beta-D-fructose 6-phosphate</text>
        <dbReference type="Rhea" id="RHEA:11816"/>
        <dbReference type="ChEBI" id="CHEBI:57634"/>
        <dbReference type="ChEBI" id="CHEBI:58225"/>
        <dbReference type="EC" id="5.3.1.9"/>
    </reaction>
</comment>
<evidence type="ECO:0000256" key="3">
    <source>
        <dbReference type="ARBA" id="ARBA00023235"/>
    </source>
</evidence>
<dbReference type="PANTHER" id="PTHR11469:SF1">
    <property type="entry name" value="GLUCOSE-6-PHOSPHATE ISOMERASE"/>
    <property type="match status" value="1"/>
</dbReference>
<comment type="similarity">
    <text evidence="4">Belongs to the GPI family.</text>
</comment>
<evidence type="ECO:0000256" key="1">
    <source>
        <dbReference type="ARBA" id="ARBA00022432"/>
    </source>
</evidence>
<gene>
    <name evidence="5" type="ORF">C8E99_0849</name>
</gene>
<keyword evidence="1 4" id="KW-0312">Gluconeogenesis</keyword>
<dbReference type="EC" id="5.3.1.9" evidence="4"/>
<organism evidence="5 6">
    <name type="scientific">Citricoccus muralis</name>
    <dbReference type="NCBI Taxonomy" id="169134"/>
    <lineage>
        <taxon>Bacteria</taxon>
        <taxon>Bacillati</taxon>
        <taxon>Actinomycetota</taxon>
        <taxon>Actinomycetes</taxon>
        <taxon>Micrococcales</taxon>
        <taxon>Micrococcaceae</taxon>
        <taxon>Citricoccus</taxon>
    </lineage>
</organism>
<dbReference type="InterPro" id="IPR001672">
    <property type="entry name" value="G6P_Isomerase"/>
</dbReference>
<dbReference type="OrthoDB" id="140919at2"/>
<dbReference type="Gene3D" id="3.40.50.10490">
    <property type="entry name" value="Glucose-6-phosphate isomerase like protein, domain 1"/>
    <property type="match status" value="2"/>
</dbReference>
<comment type="caution">
    <text evidence="5">The sequence shown here is derived from an EMBL/GenBank/DDBJ whole genome shotgun (WGS) entry which is preliminary data.</text>
</comment>
<dbReference type="PROSITE" id="PS51463">
    <property type="entry name" value="P_GLUCOSE_ISOMERASE_3"/>
    <property type="match status" value="1"/>
</dbReference>
<dbReference type="GO" id="GO:0005829">
    <property type="term" value="C:cytosol"/>
    <property type="evidence" value="ECO:0007669"/>
    <property type="project" value="TreeGrafter"/>
</dbReference>
<keyword evidence="2 4" id="KW-0324">Glycolysis</keyword>
<dbReference type="PANTHER" id="PTHR11469">
    <property type="entry name" value="GLUCOSE-6-PHOSPHATE ISOMERASE"/>
    <property type="match status" value="1"/>
</dbReference>
<dbReference type="RefSeq" id="WP_115931239.1">
    <property type="nucleotide sequence ID" value="NZ_QREH01000001.1"/>
</dbReference>
<protein>
    <recommendedName>
        <fullName evidence="4">Glucose-6-phosphate isomerase</fullName>
        <ecNumber evidence="4">5.3.1.9</ecNumber>
    </recommendedName>
</protein>
<dbReference type="GO" id="GO:0051156">
    <property type="term" value="P:glucose 6-phosphate metabolic process"/>
    <property type="evidence" value="ECO:0007669"/>
    <property type="project" value="TreeGrafter"/>
</dbReference>
<proteinExistence type="inferred from homology"/>
<evidence type="ECO:0000313" key="6">
    <source>
        <dbReference type="Proteomes" id="UP000256727"/>
    </source>
</evidence>
<dbReference type="InterPro" id="IPR046348">
    <property type="entry name" value="SIS_dom_sf"/>
</dbReference>
<dbReference type="GO" id="GO:0004347">
    <property type="term" value="F:glucose-6-phosphate isomerase activity"/>
    <property type="evidence" value="ECO:0007669"/>
    <property type="project" value="UniProtKB-EC"/>
</dbReference>
<dbReference type="Pfam" id="PF00342">
    <property type="entry name" value="PGI"/>
    <property type="match status" value="1"/>
</dbReference>
<evidence type="ECO:0000313" key="5">
    <source>
        <dbReference type="EMBL" id="REE03049.1"/>
    </source>
</evidence>
<dbReference type="UniPathway" id="UPA00109">
    <property type="reaction ID" value="UER00181"/>
</dbReference>
<dbReference type="AlphaFoldDB" id="A0A3D9L9K4"/>
<dbReference type="GO" id="GO:0097367">
    <property type="term" value="F:carbohydrate derivative binding"/>
    <property type="evidence" value="ECO:0007669"/>
    <property type="project" value="InterPro"/>
</dbReference>
<reference evidence="5 6" key="1">
    <citation type="submission" date="2018-07" db="EMBL/GenBank/DDBJ databases">
        <title>Sequencing the genomes of 1000 actinobacteria strains.</title>
        <authorList>
            <person name="Klenk H.-P."/>
        </authorList>
    </citation>
    <scope>NUCLEOTIDE SEQUENCE [LARGE SCALE GENOMIC DNA]</scope>
    <source>
        <strain evidence="5 6">DSM 14442</strain>
    </source>
</reference>
<sequence length="559" mass="57971">MTSLGLQATGAALAAIDRHVPALVDDRVASRLDGKDHSLWGPAAEEEASQRLGWMDLFEDSRELVPQVEGLRAELAAEGISRVVLAGMGGSSLAPEVIAATVGCPLTVLDSTDPEMVGNVLAAGVTDTVLVVSSKSGSTVETDSQRRVFEQAFNDAGLDAASRIVVVTDPGSPLEQSAREAGYRRVFTADPTVGGRYSALTAFGLVPTGLAGVDIAALLDDAEETREVLATDDPGNPGLQLGAAMAGTDPLRNKLIFSDEDSGLVGFGGWAEQLIAESTGKDGTGVLPVVVDAGDPETLSAADDLLQIRLVADPEDREAPDAPEEADSVPPIRSEHAVEVFGSLGAQLLLWEFATAVAGRILGINPFDQPDVEAAKTAARGLLDATPAAERPDTVIGTVEVTGPADVVNGPAGTPDDLGRVLAAVAQLVPAHGYLAVQAYLDRLGYPELEVLRAALATLSGRPVTFGWGPRFLHSTGQYHKGGTPEGVFLQITADSDLDLDIPGRPFTFGQLLGAQAAGDASVLREHGRPVVRLHLTERTDGIGQLLRAAHGTQGSDGA</sequence>
<keyword evidence="3 4" id="KW-0413">Isomerase</keyword>
<evidence type="ECO:0000256" key="4">
    <source>
        <dbReference type="RuleBase" id="RU000612"/>
    </source>
</evidence>
<dbReference type="Proteomes" id="UP000256727">
    <property type="component" value="Unassembled WGS sequence"/>
</dbReference>
<evidence type="ECO:0000256" key="2">
    <source>
        <dbReference type="ARBA" id="ARBA00023152"/>
    </source>
</evidence>
<dbReference type="SUPFAM" id="SSF53697">
    <property type="entry name" value="SIS domain"/>
    <property type="match status" value="1"/>
</dbReference>
<keyword evidence="6" id="KW-1185">Reference proteome</keyword>
<dbReference type="GO" id="GO:0006094">
    <property type="term" value="P:gluconeogenesis"/>
    <property type="evidence" value="ECO:0007669"/>
    <property type="project" value="UniProtKB-KW"/>
</dbReference>
<dbReference type="GO" id="GO:0006096">
    <property type="term" value="P:glycolytic process"/>
    <property type="evidence" value="ECO:0007669"/>
    <property type="project" value="UniProtKB-UniPathway"/>
</dbReference>
<name>A0A3D9L9K4_9MICC</name>
<accession>A0A3D9L9K4</accession>
<comment type="pathway">
    <text evidence="4">Carbohydrate degradation; glycolysis; D-glyceraldehyde 3-phosphate and glycerone phosphate from D-glucose: step 2/4.</text>
</comment>
<dbReference type="EMBL" id="QREH01000001">
    <property type="protein sequence ID" value="REE03049.1"/>
    <property type="molecule type" value="Genomic_DNA"/>
</dbReference>